<keyword evidence="1" id="KW-1185">Reference proteome</keyword>
<name>A0ABM4C184_HYDVU</name>
<protein>
    <submittedName>
        <fullName evidence="2">Synaptotagmin-16</fullName>
    </submittedName>
</protein>
<evidence type="ECO:0000313" key="1">
    <source>
        <dbReference type="Proteomes" id="UP001652625"/>
    </source>
</evidence>
<dbReference type="RefSeq" id="XP_065655312.1">
    <property type="nucleotide sequence ID" value="XM_065799240.1"/>
</dbReference>
<dbReference type="InterPro" id="IPR035892">
    <property type="entry name" value="C2_domain_sf"/>
</dbReference>
<dbReference type="Gene3D" id="2.60.40.150">
    <property type="entry name" value="C2 domain"/>
    <property type="match status" value="1"/>
</dbReference>
<dbReference type="GeneID" id="105844340"/>
<evidence type="ECO:0000313" key="2">
    <source>
        <dbReference type="RefSeq" id="XP_065655312.1"/>
    </source>
</evidence>
<proteinExistence type="predicted"/>
<sequence>MGNAQNFLSLEVPTKDMRVSLSDSTLLSGSTSNSLIDYGQNTKQRNGMSAYSVNTNDERTYEYVPRQKELKDNKIDFNHAFSDTPPYIDCYGSPLTYSDQSTDGESGVSDIFKNMIPRDRFSTVSETNSILMHPLPNKLLNVPPSLMKVPEIPYTCALDINIDYTLHVGKLVIYMKQIRFNISRVEEFALEGFRIRGKIKSSLLNPTKGQRNSSNVFEASIRDSKIVYADLDDVFVFYLFPRNGLASMSLSFKVCVCKKIFREFNLGESIMQLGDLDLNAEMLPTTITFGENVNLPKKPKSLLSVVMPKSEKLEILVSLEYKIETSKLFVNVDQTTKLDELRYESKREIIIQAELVSPSCECVQRKTTFLKITEENPGSNKVFQFDLPQEDLLINTLMLSVSFSATRWLQQEKIGWIAFGRNCSGQVEAEHWDMMISQSQLKKPAVQWHCLCESPDTNKSHTLITRVFK</sequence>
<dbReference type="Proteomes" id="UP001652625">
    <property type="component" value="Chromosome 06"/>
</dbReference>
<accession>A0ABM4C184</accession>
<dbReference type="InterPro" id="IPR043541">
    <property type="entry name" value="SYT14/14L/16"/>
</dbReference>
<organism evidence="1 2">
    <name type="scientific">Hydra vulgaris</name>
    <name type="common">Hydra</name>
    <name type="synonym">Hydra attenuata</name>
    <dbReference type="NCBI Taxonomy" id="6087"/>
    <lineage>
        <taxon>Eukaryota</taxon>
        <taxon>Metazoa</taxon>
        <taxon>Cnidaria</taxon>
        <taxon>Hydrozoa</taxon>
        <taxon>Hydroidolina</taxon>
        <taxon>Anthoathecata</taxon>
        <taxon>Aplanulata</taxon>
        <taxon>Hydridae</taxon>
        <taxon>Hydra</taxon>
    </lineage>
</organism>
<dbReference type="PANTHER" id="PTHR46129:SF2">
    <property type="entry name" value="SYNAPTOTAGMIN 14, ISOFORM D"/>
    <property type="match status" value="1"/>
</dbReference>
<dbReference type="PANTHER" id="PTHR46129">
    <property type="entry name" value="SYNAPTOTAGMIN 14, ISOFORM D"/>
    <property type="match status" value="1"/>
</dbReference>
<reference evidence="2" key="1">
    <citation type="submission" date="2025-08" db="UniProtKB">
        <authorList>
            <consortium name="RefSeq"/>
        </authorList>
    </citation>
    <scope>IDENTIFICATION</scope>
</reference>
<gene>
    <name evidence="2" type="primary">LOC105844340</name>
</gene>
<dbReference type="SUPFAM" id="SSF49562">
    <property type="entry name" value="C2 domain (Calcium/lipid-binding domain, CaLB)"/>
    <property type="match status" value="1"/>
</dbReference>